<feature type="domain" description="Ig-like" evidence="2">
    <location>
        <begin position="147"/>
        <end position="260"/>
    </location>
</feature>
<keyword evidence="4" id="KW-1185">Reference proteome</keyword>
<dbReference type="Proteomes" id="UP000261520">
    <property type="component" value="Unplaced"/>
</dbReference>
<dbReference type="PANTHER" id="PTHR23411">
    <property type="entry name" value="TAPASIN"/>
    <property type="match status" value="1"/>
</dbReference>
<accession>A0A3B4A1G4</accession>
<dbReference type="PROSITE" id="PS50835">
    <property type="entry name" value="IG_LIKE"/>
    <property type="match status" value="2"/>
</dbReference>
<feature type="domain" description="Ig-like" evidence="2">
    <location>
        <begin position="278"/>
        <end position="387"/>
    </location>
</feature>
<organism evidence="3 4">
    <name type="scientific">Periophthalmus magnuspinnatus</name>
    <dbReference type="NCBI Taxonomy" id="409849"/>
    <lineage>
        <taxon>Eukaryota</taxon>
        <taxon>Metazoa</taxon>
        <taxon>Chordata</taxon>
        <taxon>Craniata</taxon>
        <taxon>Vertebrata</taxon>
        <taxon>Euteleostomi</taxon>
        <taxon>Actinopterygii</taxon>
        <taxon>Neopterygii</taxon>
        <taxon>Teleostei</taxon>
        <taxon>Neoteleostei</taxon>
        <taxon>Acanthomorphata</taxon>
        <taxon>Gobiaria</taxon>
        <taxon>Gobiiformes</taxon>
        <taxon>Gobioidei</taxon>
        <taxon>Gobiidae</taxon>
        <taxon>Oxudercinae</taxon>
        <taxon>Periophthalmus</taxon>
    </lineage>
</organism>
<name>A0A3B4A1G4_9GOBI</name>
<dbReference type="Gene3D" id="2.60.40.10">
    <property type="entry name" value="Immunoglobulins"/>
    <property type="match status" value="2"/>
</dbReference>
<dbReference type="Ensembl" id="ENSPMGT00000011322.1">
    <property type="protein sequence ID" value="ENSPMGP00000010615.1"/>
    <property type="gene ID" value="ENSPMGG00000008794.1"/>
</dbReference>
<evidence type="ECO:0000256" key="1">
    <source>
        <dbReference type="ARBA" id="ARBA00023319"/>
    </source>
</evidence>
<evidence type="ECO:0000259" key="2">
    <source>
        <dbReference type="PROSITE" id="PS50835"/>
    </source>
</evidence>
<reference evidence="3" key="2">
    <citation type="submission" date="2025-09" db="UniProtKB">
        <authorList>
            <consortium name="Ensembl"/>
        </authorList>
    </citation>
    <scope>IDENTIFICATION</scope>
</reference>
<dbReference type="InterPro" id="IPR050380">
    <property type="entry name" value="Immune_Resp_Modulators"/>
</dbReference>
<protein>
    <recommendedName>
        <fullName evidence="2">Ig-like domain-containing protein</fullName>
    </recommendedName>
</protein>
<dbReference type="InterPro" id="IPR003597">
    <property type="entry name" value="Ig_C1-set"/>
</dbReference>
<evidence type="ECO:0000313" key="4">
    <source>
        <dbReference type="Proteomes" id="UP000261520"/>
    </source>
</evidence>
<dbReference type="AlphaFoldDB" id="A0A3B4A1G4"/>
<dbReference type="SUPFAM" id="SSF48726">
    <property type="entry name" value="Immunoglobulin"/>
    <property type="match status" value="2"/>
</dbReference>
<dbReference type="InterPro" id="IPR003599">
    <property type="entry name" value="Ig_sub"/>
</dbReference>
<reference evidence="3" key="1">
    <citation type="submission" date="2025-08" db="UniProtKB">
        <authorList>
            <consortium name="Ensembl"/>
        </authorList>
    </citation>
    <scope>IDENTIFICATION</scope>
</reference>
<keyword evidence="1" id="KW-0393">Immunoglobulin domain</keyword>
<sequence length="415" mass="46703">GRKESTLDHSKFWKITKMNEHFAYQIPWLPCKFMDENVFYNNEGHVETKHSNRDAILQFGHKGDAPVNPNALTFLITSSKLDVRRFIEGVETEHVSCELQRYSTQGIHMRWPVRGEHEYNRWFTCKIRDSKSQLSVLSFIRQSTAVPPTGQHDYRSWTPIEDGEILTATAALVTQTPKIKASLRSTQKLDCHYAIDHKAANVVVEWHKRGERTSLFNHSSQSGVSQGSGVTLKKLSTGDVSYTIPFSKMSSQGLYMCSVTVLPLYGTQEINLQIEEAPRVSLSTGPSLTLTVGEEKKVICEADGYYPLDVEIEWTHQDAADVGRRVGAPLPKVLDNVLYSSHKANPDQTLSLSAFFYLNAKLSDSGRQFTCTVSHQSLRVAIKKSFTLTVQGKSSSRCYLGVLYSTGMIKTNKKR</sequence>
<dbReference type="STRING" id="409849.ENSPMGP00000010615"/>
<dbReference type="SMART" id="SM00409">
    <property type="entry name" value="IG"/>
    <property type="match status" value="2"/>
</dbReference>
<evidence type="ECO:0000313" key="3">
    <source>
        <dbReference type="Ensembl" id="ENSPMGP00000010615.1"/>
    </source>
</evidence>
<dbReference type="InterPro" id="IPR036179">
    <property type="entry name" value="Ig-like_dom_sf"/>
</dbReference>
<dbReference type="InterPro" id="IPR013783">
    <property type="entry name" value="Ig-like_fold"/>
</dbReference>
<proteinExistence type="predicted"/>
<dbReference type="Pfam" id="PF07654">
    <property type="entry name" value="C1-set"/>
    <property type="match status" value="1"/>
</dbReference>
<dbReference type="InterPro" id="IPR007110">
    <property type="entry name" value="Ig-like_dom"/>
</dbReference>